<dbReference type="RefSeq" id="WP_044627677.1">
    <property type="nucleotide sequence ID" value="NZ_JTDV01000019.1"/>
</dbReference>
<evidence type="ECO:0000256" key="1">
    <source>
        <dbReference type="PROSITE-ProRule" id="PRU00339"/>
    </source>
</evidence>
<dbReference type="SMART" id="SM00028">
    <property type="entry name" value="TPR"/>
    <property type="match status" value="6"/>
</dbReference>
<dbReference type="EMBL" id="JTDV01000019">
    <property type="protein sequence ID" value="KJD31077.1"/>
    <property type="molecule type" value="Genomic_DNA"/>
</dbReference>
<sequence>MIRISILFLVFIFKTEAQTSVLNAADSLFVLGNYSNAIRVYKSHSNQPEVYDKLAKSYTAIGNYDEALKYYELGVETNPTNMLLKYDYAKLLSATKKFKEAKSIFSSLIKTDSLNPNFHYELGLVLEKLNDSTAINAFKTTYSLDETHQKAIYEIAKTHLQKREYALVDKYVDKGLESYQNNAKLISLKAQNYFWSQNYREAIAWFEKLIDLGEKSAFVYEKISLSYAKHFNYEKAIEYRLKALKFNPHDATARYVIGTYYLNTNDFENAEKFIKDALFLLDQPLDKEYMKLATVFNRQKKYKEAVETLKIAIKEAPDNYLAHFQMAVTLDSYYKDYDARIKVFENLLEKFPDKGMNAFIEDRISKLKQEKFIKEGEKKD</sequence>
<accession>A0A0D7VZP2</accession>
<dbReference type="SUPFAM" id="SSF48452">
    <property type="entry name" value="TPR-like"/>
    <property type="match status" value="1"/>
</dbReference>
<dbReference type="Pfam" id="PF14559">
    <property type="entry name" value="TPR_19"/>
    <property type="match status" value="1"/>
</dbReference>
<dbReference type="STRING" id="1382798.PK35_16470"/>
<dbReference type="AlphaFoldDB" id="A0A0D7VZP2"/>
<protein>
    <submittedName>
        <fullName evidence="2">TPR-domain containing protein</fullName>
    </submittedName>
</protein>
<dbReference type="PANTHER" id="PTHR12558:SF13">
    <property type="entry name" value="CELL DIVISION CYCLE PROTEIN 27 HOMOLOG"/>
    <property type="match status" value="1"/>
</dbReference>
<dbReference type="PANTHER" id="PTHR12558">
    <property type="entry name" value="CELL DIVISION CYCLE 16,23,27"/>
    <property type="match status" value="1"/>
</dbReference>
<dbReference type="OrthoDB" id="9810596at2"/>
<feature type="repeat" description="TPR" evidence="1">
    <location>
        <begin position="217"/>
        <end position="250"/>
    </location>
</feature>
<dbReference type="Proteomes" id="UP000032361">
    <property type="component" value="Unassembled WGS sequence"/>
</dbReference>
<keyword evidence="3" id="KW-1185">Reference proteome</keyword>
<reference evidence="2 3" key="1">
    <citation type="journal article" date="2015" name="Antonie Van Leeuwenhoek">
        <title>Tamlana nanhaiensis sp. nov., isolated from surface seawater collected from the South China Sea.</title>
        <authorList>
            <person name="Liu X."/>
            <person name="Lai Q."/>
            <person name="Du Y."/>
            <person name="Li G."/>
            <person name="Sun F."/>
            <person name="Shao Z."/>
        </authorList>
    </citation>
    <scope>NUCLEOTIDE SEQUENCE [LARGE SCALE GENOMIC DNA]</scope>
    <source>
        <strain evidence="2 3">FHC16</strain>
    </source>
</reference>
<dbReference type="Pfam" id="PF13432">
    <property type="entry name" value="TPR_16"/>
    <property type="match status" value="1"/>
</dbReference>
<dbReference type="PROSITE" id="PS50293">
    <property type="entry name" value="TPR_REGION"/>
    <property type="match status" value="1"/>
</dbReference>
<evidence type="ECO:0000313" key="3">
    <source>
        <dbReference type="Proteomes" id="UP000032361"/>
    </source>
</evidence>
<dbReference type="PATRIC" id="fig|1382798.3.peg.2300"/>
<name>A0A0D7VZP2_9FLAO</name>
<organism evidence="2 3">
    <name type="scientific">Neotamlana nanhaiensis</name>
    <dbReference type="NCBI Taxonomy" id="1382798"/>
    <lineage>
        <taxon>Bacteria</taxon>
        <taxon>Pseudomonadati</taxon>
        <taxon>Bacteroidota</taxon>
        <taxon>Flavobacteriia</taxon>
        <taxon>Flavobacteriales</taxon>
        <taxon>Flavobacteriaceae</taxon>
        <taxon>Neotamlana</taxon>
    </lineage>
</organism>
<feature type="repeat" description="TPR" evidence="1">
    <location>
        <begin position="48"/>
        <end position="81"/>
    </location>
</feature>
<evidence type="ECO:0000313" key="2">
    <source>
        <dbReference type="EMBL" id="KJD31077.1"/>
    </source>
</evidence>
<dbReference type="InterPro" id="IPR011990">
    <property type="entry name" value="TPR-like_helical_dom_sf"/>
</dbReference>
<dbReference type="InterPro" id="IPR019734">
    <property type="entry name" value="TPR_rpt"/>
</dbReference>
<gene>
    <name evidence="2" type="ORF">PK35_16470</name>
</gene>
<dbReference type="PROSITE" id="PS50005">
    <property type="entry name" value="TPR"/>
    <property type="match status" value="3"/>
</dbReference>
<proteinExistence type="predicted"/>
<keyword evidence="1" id="KW-0802">TPR repeat</keyword>
<comment type="caution">
    <text evidence="2">The sequence shown here is derived from an EMBL/GenBank/DDBJ whole genome shotgun (WGS) entry which is preliminary data.</text>
</comment>
<dbReference type="Pfam" id="PF13174">
    <property type="entry name" value="TPR_6"/>
    <property type="match status" value="1"/>
</dbReference>
<feature type="repeat" description="TPR" evidence="1">
    <location>
        <begin position="286"/>
        <end position="319"/>
    </location>
</feature>
<dbReference type="Gene3D" id="1.25.40.10">
    <property type="entry name" value="Tetratricopeptide repeat domain"/>
    <property type="match status" value="3"/>
</dbReference>